<evidence type="ECO:0000313" key="1">
    <source>
        <dbReference type="EMBL" id="MFC5177443.1"/>
    </source>
</evidence>
<dbReference type="EMBL" id="JBHSKD010000011">
    <property type="protein sequence ID" value="MFC5177443.1"/>
    <property type="molecule type" value="Genomic_DNA"/>
</dbReference>
<comment type="caution">
    <text evidence="1">The sequence shown here is derived from an EMBL/GenBank/DDBJ whole genome shotgun (WGS) entry which is preliminary data.</text>
</comment>
<sequence>MKGLTVRWSLADAEAGVEERLAAYVADSSHARFTGMEGLAYKTWRMRPGEWFEGCYVFESDEARAAFQASFEETAAESPGSQIIGSPPVQVEPCDVVAIAEGAAGFTPAARA</sequence>
<keyword evidence="2" id="KW-1185">Reference proteome</keyword>
<evidence type="ECO:0008006" key="3">
    <source>
        <dbReference type="Google" id="ProtNLM"/>
    </source>
</evidence>
<reference evidence="2" key="1">
    <citation type="journal article" date="2019" name="Int. J. Syst. Evol. Microbiol.">
        <title>The Global Catalogue of Microorganisms (GCM) 10K type strain sequencing project: providing services to taxonomists for standard genome sequencing and annotation.</title>
        <authorList>
            <consortium name="The Broad Institute Genomics Platform"/>
            <consortium name="The Broad Institute Genome Sequencing Center for Infectious Disease"/>
            <person name="Wu L."/>
            <person name="Ma J."/>
        </authorList>
    </citation>
    <scope>NUCLEOTIDE SEQUENCE [LARGE SCALE GENOMIC DNA]</scope>
    <source>
        <strain evidence="2">DFY41</strain>
    </source>
</reference>
<organism evidence="1 2">
    <name type="scientific">Nocardioides taihuensis</name>
    <dbReference type="NCBI Taxonomy" id="1835606"/>
    <lineage>
        <taxon>Bacteria</taxon>
        <taxon>Bacillati</taxon>
        <taxon>Actinomycetota</taxon>
        <taxon>Actinomycetes</taxon>
        <taxon>Propionibacteriales</taxon>
        <taxon>Nocardioidaceae</taxon>
        <taxon>Nocardioides</taxon>
    </lineage>
</organism>
<name>A0ABW0BKA2_9ACTN</name>
<proteinExistence type="predicted"/>
<gene>
    <name evidence="1" type="ORF">ACFPGP_12220</name>
</gene>
<dbReference type="RefSeq" id="WP_378590476.1">
    <property type="nucleotide sequence ID" value="NZ_JBHSKD010000011.1"/>
</dbReference>
<protein>
    <recommendedName>
        <fullName evidence="3">Monooxygenase</fullName>
    </recommendedName>
</protein>
<accession>A0ABW0BKA2</accession>
<evidence type="ECO:0000313" key="2">
    <source>
        <dbReference type="Proteomes" id="UP001596087"/>
    </source>
</evidence>
<dbReference type="Gene3D" id="3.30.70.100">
    <property type="match status" value="1"/>
</dbReference>
<dbReference type="Proteomes" id="UP001596087">
    <property type="component" value="Unassembled WGS sequence"/>
</dbReference>